<dbReference type="Pfam" id="PF05186">
    <property type="entry name" value="Dpy-30"/>
    <property type="match status" value="1"/>
</dbReference>
<dbReference type="KEGG" id="bmor:110384865"/>
<dbReference type="Gene3D" id="1.20.890.10">
    <property type="entry name" value="cAMP-dependent protein kinase regulatory subunit, dimerization-anchoring domain"/>
    <property type="match status" value="1"/>
</dbReference>
<dbReference type="EnsemblMetazoa" id="XM_038020395.1">
    <property type="protein sequence ID" value="XP_037876323.1"/>
    <property type="gene ID" value="LOC110384865"/>
</dbReference>
<dbReference type="AlphaFoldDB" id="A0A8R2R5R5"/>
<evidence type="ECO:0000256" key="1">
    <source>
        <dbReference type="SAM" id="Coils"/>
    </source>
</evidence>
<dbReference type="GeneID" id="110384865"/>
<name>A0A8R2R5R5_BOMMO</name>
<keyword evidence="1" id="KW-0175">Coiled coil</keyword>
<dbReference type="Proteomes" id="UP000005204">
    <property type="component" value="Unassembled WGS sequence"/>
</dbReference>
<organism evidence="2 3">
    <name type="scientific">Bombyx mori</name>
    <name type="common">Silk moth</name>
    <dbReference type="NCBI Taxonomy" id="7091"/>
    <lineage>
        <taxon>Eukaryota</taxon>
        <taxon>Metazoa</taxon>
        <taxon>Ecdysozoa</taxon>
        <taxon>Arthropoda</taxon>
        <taxon>Hexapoda</taxon>
        <taxon>Insecta</taxon>
        <taxon>Pterygota</taxon>
        <taxon>Neoptera</taxon>
        <taxon>Endopterygota</taxon>
        <taxon>Lepidoptera</taxon>
        <taxon>Glossata</taxon>
        <taxon>Ditrysia</taxon>
        <taxon>Bombycoidea</taxon>
        <taxon>Bombycidae</taxon>
        <taxon>Bombycinae</taxon>
        <taxon>Bombyx</taxon>
    </lineage>
</organism>
<protein>
    <submittedName>
        <fullName evidence="2">Uncharacterized protein</fullName>
    </submittedName>
</protein>
<dbReference type="InterPro" id="IPR049630">
    <property type="entry name" value="DYDC-like_DD"/>
</dbReference>
<evidence type="ECO:0000313" key="3">
    <source>
        <dbReference type="Proteomes" id="UP000005204"/>
    </source>
</evidence>
<keyword evidence="3" id="KW-1185">Reference proteome</keyword>
<evidence type="ECO:0000313" key="2">
    <source>
        <dbReference type="EnsemblMetazoa" id="XP_037876323.1"/>
    </source>
</evidence>
<dbReference type="CDD" id="cd22966">
    <property type="entry name" value="DD_DYDC-like"/>
    <property type="match status" value="1"/>
</dbReference>
<reference evidence="3" key="1">
    <citation type="journal article" date="2008" name="Insect Biochem. Mol. Biol.">
        <title>The genome of a lepidopteran model insect, the silkworm Bombyx mori.</title>
        <authorList>
            <consortium name="International Silkworm Genome Consortium"/>
        </authorList>
    </citation>
    <scope>NUCLEOTIDE SEQUENCE [LARGE SCALE GENOMIC DNA]</scope>
    <source>
        <strain evidence="3">p50T</strain>
    </source>
</reference>
<dbReference type="RefSeq" id="XP_037876323.1">
    <property type="nucleotide sequence ID" value="XM_038020395.2"/>
</dbReference>
<dbReference type="InterPro" id="IPR007858">
    <property type="entry name" value="Dpy-30_motif"/>
</dbReference>
<accession>A0A8R2R5R5</accession>
<sequence>MDASANKHAMDIYKEFLYRLRNYNLQDVYLFLHEDLSPKLKEYICLLRDVPFEDGLYHTYYADVKKVVSTFMNYFIQTIDEVTLEVDKYTNVLCKDDLINLMEKTVSIHEKNQIDFAKDFLPIKAPIEKQIYEEIESKYDIFKCKLKEFQSKLEQLNKKEQIDEFAKSNHFQFSLKKSSDLFHFVHIFIGMMVADRLYQIRVSLEEILLRVRSNLQLMRDEEEEVLNGLLNELYDKNKEQLFINRSYKRYSMEEAEVSVVVRKGIEIMQEKIENRETNVHISRLEQEVSFWEKRITDFNQCADLLTKLKTEFDTIVKEEDVYNNLRINEKPGPKLECWKNMGNNYKERKQYLNMKIADAAKALLTFFSCRGTNRIYYTDNVGPYYVDEYNHKVYYFNYGLDMYHTDCDGKFKEIQKQAYYHDLSGRYTLENGNKIYQCAPCTSKYVLDENELFKKITQDCGHSEKANEKCRLDFKDTVEEPPVHENAVNIKLPPEAAEYLWTSFGGVLPEALHAVAVEKPKNPIHFLAHKLLQYKYTDTLEGQRLKTKQAKSYRDDIYKKRKERAVQASTTWKLKQVRRRKPEESDDSHNRAVFDAHIAQKEFINSLNYYF</sequence>
<reference evidence="2" key="2">
    <citation type="submission" date="2022-06" db="UniProtKB">
        <authorList>
            <consortium name="EnsemblMetazoa"/>
        </authorList>
    </citation>
    <scope>IDENTIFICATION</scope>
    <source>
        <strain evidence="2">p50T (Dazao)</strain>
    </source>
</reference>
<proteinExistence type="predicted"/>
<feature type="coiled-coil region" evidence="1">
    <location>
        <begin position="132"/>
        <end position="159"/>
    </location>
</feature>